<proteinExistence type="predicted"/>
<comment type="caution">
    <text evidence="3">The sequence shown here is derived from an EMBL/GenBank/DDBJ whole genome shotgun (WGS) entry which is preliminary data.</text>
</comment>
<keyword evidence="1" id="KW-0560">Oxidoreductase</keyword>
<dbReference type="InterPro" id="IPR037232">
    <property type="entry name" value="NADH_quin_OxRdtase_su_C/D-like"/>
</dbReference>
<evidence type="ECO:0000256" key="1">
    <source>
        <dbReference type="ARBA" id="ARBA00023002"/>
    </source>
</evidence>
<dbReference type="Proteomes" id="UP001165576">
    <property type="component" value="Unassembled WGS sequence"/>
</dbReference>
<reference evidence="3" key="1">
    <citation type="submission" date="2022-07" db="EMBL/GenBank/DDBJ databases">
        <title>Bombella genomes.</title>
        <authorList>
            <person name="Harer L."/>
            <person name="Styblova S."/>
            <person name="Ehrmann M."/>
        </authorList>
    </citation>
    <scope>NUCLEOTIDE SEQUENCE</scope>
    <source>
        <strain evidence="3">TMW 2.2543</strain>
    </source>
</reference>
<dbReference type="RefSeq" id="WP_266116770.1">
    <property type="nucleotide sequence ID" value="NZ_JANIDY010000002.1"/>
</dbReference>
<dbReference type="InterPro" id="IPR052197">
    <property type="entry name" value="ComplexI_49kDa-like"/>
</dbReference>
<dbReference type="EMBL" id="JANIDY010000002">
    <property type="protein sequence ID" value="MCX5618275.1"/>
    <property type="molecule type" value="Genomic_DNA"/>
</dbReference>
<dbReference type="SUPFAM" id="SSF143243">
    <property type="entry name" value="Nqo5-like"/>
    <property type="match status" value="1"/>
</dbReference>
<evidence type="ECO:0000313" key="3">
    <source>
        <dbReference type="EMBL" id="MCX5618275.1"/>
    </source>
</evidence>
<dbReference type="Gene3D" id="1.10.645.10">
    <property type="entry name" value="Cytochrome-c3 Hydrogenase, chain B"/>
    <property type="match status" value="1"/>
</dbReference>
<dbReference type="Pfam" id="PF00346">
    <property type="entry name" value="Complex1_49kDa"/>
    <property type="match status" value="1"/>
</dbReference>
<dbReference type="SUPFAM" id="SSF56762">
    <property type="entry name" value="HydB/Nqo4-like"/>
    <property type="match status" value="1"/>
</dbReference>
<gene>
    <name evidence="3" type="ORF">NQF86_06295</name>
</gene>
<feature type="domain" description="NADH-quinone oxidoreductase subunit D" evidence="2">
    <location>
        <begin position="323"/>
        <end position="420"/>
    </location>
</feature>
<evidence type="ECO:0000259" key="2">
    <source>
        <dbReference type="Pfam" id="PF00346"/>
    </source>
</evidence>
<sequence>MSVGSAGASGGGVSGIARIERIQPMMTGSALPEGERIGLFHYRVTAEGWQRLLQQNARMMTFLAFWANEEWATALFLLEGEQPLLLSTAVEQGHYQAVSPYFPAAQWGERISRDLWGVEAWSALDDSPALDDGSWSLTAPLSANPLPVAEGGGQPLPRCRIEPSCTPVPGLLGIDYVLSDGVMQQVDIQIAAGHRGVLSRLIGLTPQEAMPLVSRISASGFVSHPLAFVRALEQAESRRIDPRERDRRLILLEVERMGLHLFDLAQMAHQAGAGLLASLYDHARETLAEVCTVHGLSRRLTDSISLEGKSGVEAIIPFVQAVIQGIRPRMEQIRPLARLFDGRLKGVAAVPTDVAWEYALGGVIGRASGRYLDMRYMDEGVRPQAMGGAGRHEGDAWARNRQCLAEIEESLKILERMTADYGQESEGQAVPRTDEGLGVAEGPRGDVWYHVVLKEGRLASVQIRDPMLPLLSVLGSVLEGHEPEQLGLVLASLGVSPAGVAL</sequence>
<dbReference type="PANTHER" id="PTHR43485">
    <property type="entry name" value="HYDROGENASE-4 COMPONENT G"/>
    <property type="match status" value="1"/>
</dbReference>
<protein>
    <recommendedName>
        <fullName evidence="2">NADH-quinone oxidoreductase subunit D domain-containing protein</fullName>
    </recommendedName>
</protein>
<name>A0ABT3WGP0_9PROT</name>
<organism evidence="3 4">
    <name type="scientific">Bombella pluederhausensis</name>
    <dbReference type="NCBI Taxonomy" id="2967336"/>
    <lineage>
        <taxon>Bacteria</taxon>
        <taxon>Pseudomonadati</taxon>
        <taxon>Pseudomonadota</taxon>
        <taxon>Alphaproteobacteria</taxon>
        <taxon>Acetobacterales</taxon>
        <taxon>Acetobacteraceae</taxon>
        <taxon>Bombella</taxon>
    </lineage>
</organism>
<dbReference type="InterPro" id="IPR029014">
    <property type="entry name" value="NiFe-Hase_large"/>
</dbReference>
<dbReference type="PANTHER" id="PTHR43485:SF1">
    <property type="entry name" value="FORMATE HYDROGENLYASE SUBUNIT 5-RELATED"/>
    <property type="match status" value="1"/>
</dbReference>
<keyword evidence="4" id="KW-1185">Reference proteome</keyword>
<dbReference type="InterPro" id="IPR001135">
    <property type="entry name" value="NADH_Q_OxRdtase_suD"/>
</dbReference>
<accession>A0ABT3WGP0</accession>
<evidence type="ECO:0000313" key="4">
    <source>
        <dbReference type="Proteomes" id="UP001165576"/>
    </source>
</evidence>